<gene>
    <name evidence="2" type="ORF">NUH88_01890</name>
</gene>
<organism evidence="2 3">
    <name type="scientific">Nisaea acidiphila</name>
    <dbReference type="NCBI Taxonomy" id="1862145"/>
    <lineage>
        <taxon>Bacteria</taxon>
        <taxon>Pseudomonadati</taxon>
        <taxon>Pseudomonadota</taxon>
        <taxon>Alphaproteobacteria</taxon>
        <taxon>Rhodospirillales</taxon>
        <taxon>Thalassobaculaceae</taxon>
        <taxon>Nisaea</taxon>
    </lineage>
</organism>
<dbReference type="RefSeq" id="WP_257769624.1">
    <property type="nucleotide sequence ID" value="NZ_CP102480.1"/>
</dbReference>
<evidence type="ECO:0000259" key="1">
    <source>
        <dbReference type="Pfam" id="PF06114"/>
    </source>
</evidence>
<reference evidence="2" key="1">
    <citation type="submission" date="2022-08" db="EMBL/GenBank/DDBJ databases">
        <title>Nisaea acidiphila sp. nov., isolated from a marine algal debris and emended description of the genus Nisaea Urios et al. 2008.</title>
        <authorList>
            <person name="Kwon K."/>
        </authorList>
    </citation>
    <scope>NUCLEOTIDE SEQUENCE</scope>
    <source>
        <strain evidence="2">MEBiC11861</strain>
    </source>
</reference>
<protein>
    <submittedName>
        <fullName evidence="2">ImmA/IrrE family metallo-endopeptidase</fullName>
    </submittedName>
</protein>
<dbReference type="InterPro" id="IPR052345">
    <property type="entry name" value="Rad_response_metalloprotease"/>
</dbReference>
<name>A0A9J7AS44_9PROT</name>
<dbReference type="KEGG" id="naci:NUH88_01890"/>
<dbReference type="InterPro" id="IPR010359">
    <property type="entry name" value="IrrE_HExxH"/>
</dbReference>
<evidence type="ECO:0000313" key="2">
    <source>
        <dbReference type="EMBL" id="UUX50451.1"/>
    </source>
</evidence>
<proteinExistence type="predicted"/>
<dbReference type="PANTHER" id="PTHR43236:SF2">
    <property type="entry name" value="BLL0069 PROTEIN"/>
    <property type="match status" value="1"/>
</dbReference>
<evidence type="ECO:0000313" key="3">
    <source>
        <dbReference type="Proteomes" id="UP001060336"/>
    </source>
</evidence>
<feature type="domain" description="IrrE N-terminal-like" evidence="1">
    <location>
        <begin position="83"/>
        <end position="186"/>
    </location>
</feature>
<dbReference type="Gene3D" id="1.10.10.2910">
    <property type="match status" value="1"/>
</dbReference>
<dbReference type="EMBL" id="CP102480">
    <property type="protein sequence ID" value="UUX50451.1"/>
    <property type="molecule type" value="Genomic_DNA"/>
</dbReference>
<dbReference type="PANTHER" id="PTHR43236">
    <property type="entry name" value="ANTITOXIN HIGA1"/>
    <property type="match status" value="1"/>
</dbReference>
<dbReference type="AlphaFoldDB" id="A0A9J7AS44"/>
<keyword evidence="3" id="KW-1185">Reference proteome</keyword>
<sequence>MPDSGATSTSSVDRAYHRPIPVRVTKAGLQRDTLAFVRKQRLEAGFAIEPLVNRLGGRIKYGELYGPSQSSESLRVHGIEDFTIYVATNTSPVRDRFTIARELAHYLLHYPMVLDAHGEDSGMFATRSVKRHETDQVRADWESTWFANALLMPEPDFKEQWDVAERNLYRLASYFAVPKSAVEVRANSLKLAAA</sequence>
<dbReference type="Pfam" id="PF06114">
    <property type="entry name" value="Peptidase_M78"/>
    <property type="match status" value="1"/>
</dbReference>
<accession>A0A9J7AS44</accession>
<dbReference type="Proteomes" id="UP001060336">
    <property type="component" value="Chromosome"/>
</dbReference>